<evidence type="ECO:0000313" key="1">
    <source>
        <dbReference type="EMBL" id="KAJ8615090.1"/>
    </source>
</evidence>
<keyword evidence="2" id="KW-1185">Reference proteome</keyword>
<accession>A0ACC2K1X7</accession>
<evidence type="ECO:0000313" key="2">
    <source>
        <dbReference type="Proteomes" id="UP001234297"/>
    </source>
</evidence>
<organism evidence="1 2">
    <name type="scientific">Persea americana</name>
    <name type="common">Avocado</name>
    <dbReference type="NCBI Taxonomy" id="3435"/>
    <lineage>
        <taxon>Eukaryota</taxon>
        <taxon>Viridiplantae</taxon>
        <taxon>Streptophyta</taxon>
        <taxon>Embryophyta</taxon>
        <taxon>Tracheophyta</taxon>
        <taxon>Spermatophyta</taxon>
        <taxon>Magnoliopsida</taxon>
        <taxon>Magnoliidae</taxon>
        <taxon>Laurales</taxon>
        <taxon>Lauraceae</taxon>
        <taxon>Persea</taxon>
    </lineage>
</organism>
<proteinExistence type="predicted"/>
<dbReference type="Proteomes" id="UP001234297">
    <property type="component" value="Chromosome 12"/>
</dbReference>
<comment type="caution">
    <text evidence="1">The sequence shown here is derived from an EMBL/GenBank/DDBJ whole genome shotgun (WGS) entry which is preliminary data.</text>
</comment>
<name>A0ACC2K1X7_PERAE</name>
<dbReference type="EMBL" id="CM056820">
    <property type="protein sequence ID" value="KAJ8615090.1"/>
    <property type="molecule type" value="Genomic_DNA"/>
</dbReference>
<reference evidence="1 2" key="1">
    <citation type="journal article" date="2022" name="Hortic Res">
        <title>A haplotype resolved chromosomal level avocado genome allows analysis of novel avocado genes.</title>
        <authorList>
            <person name="Nath O."/>
            <person name="Fletcher S.J."/>
            <person name="Hayward A."/>
            <person name="Shaw L.M."/>
            <person name="Masouleh A.K."/>
            <person name="Furtado A."/>
            <person name="Henry R.J."/>
            <person name="Mitter N."/>
        </authorList>
    </citation>
    <scope>NUCLEOTIDE SEQUENCE [LARGE SCALE GENOMIC DNA]</scope>
    <source>
        <strain evidence="2">cv. Hass</strain>
    </source>
</reference>
<protein>
    <submittedName>
        <fullName evidence="1">Uncharacterized protein</fullName>
    </submittedName>
</protein>
<gene>
    <name evidence="1" type="ORF">MRB53_034462</name>
</gene>
<sequence>MEDEDGRRRATVAMRGLLHASGRECCLRWVAGGRAAATGAGGDVRRREEKEEGRVAMERVMVMEDDGRRDGWRWNSRDDGEIRKKKVNVSGDGCGRPGVCA</sequence>